<keyword evidence="4" id="KW-1003">Cell membrane</keyword>
<evidence type="ECO:0000256" key="7">
    <source>
        <dbReference type="SAM" id="Phobius"/>
    </source>
</evidence>
<dbReference type="InterPro" id="IPR036013">
    <property type="entry name" value="Band_7/SPFH_dom_sf"/>
</dbReference>
<dbReference type="RefSeq" id="WP_168148053.1">
    <property type="nucleotide sequence ID" value="NZ_JAAVXB010000005.1"/>
</dbReference>
<evidence type="ECO:0000313" key="9">
    <source>
        <dbReference type="EMBL" id="NKF22788.1"/>
    </source>
</evidence>
<dbReference type="InterPro" id="IPR027705">
    <property type="entry name" value="Flotillin_fam"/>
</dbReference>
<keyword evidence="10" id="KW-1185">Reference proteome</keyword>
<comment type="similarity">
    <text evidence="3">Belongs to the band 7/mec-2 family. Flotillin subfamily.</text>
</comment>
<keyword evidence="7" id="KW-0812">Transmembrane</keyword>
<feature type="domain" description="Band 7" evidence="8">
    <location>
        <begin position="26"/>
        <end position="195"/>
    </location>
</feature>
<evidence type="ECO:0000313" key="10">
    <source>
        <dbReference type="Proteomes" id="UP000653472"/>
    </source>
</evidence>
<dbReference type="PANTHER" id="PTHR13806">
    <property type="entry name" value="FLOTILLIN-RELATED"/>
    <property type="match status" value="1"/>
</dbReference>
<dbReference type="InterPro" id="IPR031905">
    <property type="entry name" value="Flotillin_C"/>
</dbReference>
<feature type="region of interest" description="Disordered" evidence="6">
    <location>
        <begin position="314"/>
        <end position="335"/>
    </location>
</feature>
<evidence type="ECO:0000256" key="1">
    <source>
        <dbReference type="ARBA" id="ARBA00004167"/>
    </source>
</evidence>
<dbReference type="SMART" id="SM00244">
    <property type="entry name" value="PHB"/>
    <property type="match status" value="1"/>
</dbReference>
<reference evidence="9" key="1">
    <citation type="submission" date="2020-03" db="EMBL/GenBank/DDBJ databases">
        <title>Solimonas marina sp. nov., isolated from deep seawater of the Pacific Ocean.</title>
        <authorList>
            <person name="Liu X."/>
            <person name="Lai Q."/>
            <person name="Sun F."/>
            <person name="Gai Y."/>
            <person name="Li G."/>
            <person name="Shao Z."/>
        </authorList>
    </citation>
    <scope>NUCLEOTIDE SEQUENCE</scope>
    <source>
        <strain evidence="9">C16B3</strain>
    </source>
</reference>
<keyword evidence="5 7" id="KW-0472">Membrane</keyword>
<protein>
    <recommendedName>
        <fullName evidence="8">Band 7 domain-containing protein</fullName>
    </recommendedName>
</protein>
<proteinExistence type="inferred from homology"/>
<gene>
    <name evidence="9" type="ORF">G7Y82_10710</name>
</gene>
<dbReference type="Pfam" id="PF01145">
    <property type="entry name" value="Band_7"/>
    <property type="match status" value="1"/>
</dbReference>
<dbReference type="PANTHER" id="PTHR13806:SF31">
    <property type="entry name" value="FLOTILLIN-LIKE PROTEIN 1-RELATED"/>
    <property type="match status" value="1"/>
</dbReference>
<dbReference type="EMBL" id="JAAVXB010000005">
    <property type="protein sequence ID" value="NKF22788.1"/>
    <property type="molecule type" value="Genomic_DNA"/>
</dbReference>
<feature type="compositionally biased region" description="Low complexity" evidence="6">
    <location>
        <begin position="314"/>
        <end position="323"/>
    </location>
</feature>
<name>A0A969WB61_9GAMM</name>
<evidence type="ECO:0000259" key="8">
    <source>
        <dbReference type="SMART" id="SM00244"/>
    </source>
</evidence>
<feature type="compositionally biased region" description="Basic and acidic residues" evidence="6">
    <location>
        <begin position="324"/>
        <end position="335"/>
    </location>
</feature>
<evidence type="ECO:0000256" key="4">
    <source>
        <dbReference type="ARBA" id="ARBA00022475"/>
    </source>
</evidence>
<dbReference type="Pfam" id="PF15975">
    <property type="entry name" value="Flot"/>
    <property type="match status" value="1"/>
</dbReference>
<keyword evidence="7" id="KW-1133">Transmembrane helix</keyword>
<feature type="transmembrane region" description="Helical" evidence="7">
    <location>
        <begin position="6"/>
        <end position="26"/>
    </location>
</feature>
<evidence type="ECO:0000256" key="2">
    <source>
        <dbReference type="ARBA" id="ARBA00004236"/>
    </source>
</evidence>
<accession>A0A969WB61</accession>
<dbReference type="AlphaFoldDB" id="A0A969WB61"/>
<comment type="subcellular location">
    <subcellularLocation>
        <location evidence="2">Cell membrane</location>
    </subcellularLocation>
    <subcellularLocation>
        <location evidence="1">Membrane</location>
        <topology evidence="1">Single-pass membrane protein</topology>
    </subcellularLocation>
</comment>
<evidence type="ECO:0000256" key="5">
    <source>
        <dbReference type="ARBA" id="ARBA00023136"/>
    </source>
</evidence>
<dbReference type="Proteomes" id="UP000653472">
    <property type="component" value="Unassembled WGS sequence"/>
</dbReference>
<dbReference type="SUPFAM" id="SSF117892">
    <property type="entry name" value="Band 7/SPFH domain"/>
    <property type="match status" value="1"/>
</dbReference>
<dbReference type="CDD" id="cd03399">
    <property type="entry name" value="SPFH_flotillin"/>
    <property type="match status" value="1"/>
</dbReference>
<comment type="caution">
    <text evidence="9">The sequence shown here is derived from an EMBL/GenBank/DDBJ whole genome shotgun (WGS) entry which is preliminary data.</text>
</comment>
<dbReference type="InterPro" id="IPR001107">
    <property type="entry name" value="Band_7"/>
</dbReference>
<sequence length="543" mass="59058">MDQLIFIGVSALTGLIIIAFIGLTLSRLWRRATPERAIVRTGGGKEFVTMTGGCFQIPVIHEITVVNMSTMRLDIERTGERSLITRDRLRVDANVAFFTRVIRTAEGISTAAKSLGRRTYDTDEIRKLIESKFDDVIRAVAMGMTLSELLDQRDQFRQMVLKAVSADLEKNGLELEAVSVTTLNQTDLKFFKDDNVIDAEGKTLITRETESRRRERNDITQETEVAIAQRNLEASQRKFSIRQAEEQARLEQEEKVANLTAEQNARVAAVRAEQEKRSKQADIETARAVEQSEIARRQGIEIAEQQRRIAIAQKSSEQSAAEAEANKARAEAAKSEQDVVTANEVARAERERRVAVIVAEQQAEQQAVATRVAAKTERDAAEDRANAVLTVAKANADAMTIEADGLKAKQLAEAEGRRAINESENALSKDIIALRQALAVIEKLPAILEAQAKPIEAIDDLKVVLFPGAPGTTGANGNGQPAAANSANGGLAQQLTDMLLSLRMQSPMVDAALKSAGLLDETGKLGVPTSALSATEPAVKAAA</sequence>
<evidence type="ECO:0000256" key="6">
    <source>
        <dbReference type="SAM" id="MobiDB-lite"/>
    </source>
</evidence>
<evidence type="ECO:0000256" key="3">
    <source>
        <dbReference type="ARBA" id="ARBA00007161"/>
    </source>
</evidence>
<dbReference type="Gene3D" id="3.30.479.30">
    <property type="entry name" value="Band 7 domain"/>
    <property type="match status" value="1"/>
</dbReference>
<organism evidence="9 10">
    <name type="scientific">Solimonas marina</name>
    <dbReference type="NCBI Taxonomy" id="2714601"/>
    <lineage>
        <taxon>Bacteria</taxon>
        <taxon>Pseudomonadati</taxon>
        <taxon>Pseudomonadota</taxon>
        <taxon>Gammaproteobacteria</taxon>
        <taxon>Nevskiales</taxon>
        <taxon>Nevskiaceae</taxon>
        <taxon>Solimonas</taxon>
    </lineage>
</organism>
<dbReference type="GO" id="GO:0005886">
    <property type="term" value="C:plasma membrane"/>
    <property type="evidence" value="ECO:0007669"/>
    <property type="project" value="UniProtKB-SubCell"/>
</dbReference>